<comment type="caution">
    <text evidence="3">The sequence shown here is derived from an EMBL/GenBank/DDBJ whole genome shotgun (WGS) entry which is preliminary data.</text>
</comment>
<gene>
    <name evidence="3" type="ORF">VMCG_02022</name>
</gene>
<feature type="region of interest" description="Disordered" evidence="1">
    <location>
        <begin position="1"/>
        <end position="51"/>
    </location>
</feature>
<dbReference type="EMBL" id="LKEA01000003">
    <property type="protein sequence ID" value="ROW10380.1"/>
    <property type="molecule type" value="Genomic_DNA"/>
</dbReference>
<sequence length="453" mass="50775">MASHPVGDENLRPEPGVRGDGANVGKDNYQLDDEPQRDTSPFRLSEPMTERAALAATNETADGALVLGLKKLDVNDSSKNKEDDTQAEKATRVDVNEPPSGANQSTEAGEPITEEDRLFACERKAVLQYLLDNVAEFRELSEIRQKGWDNPEGDRYFERQRHLSDNPDEQTSKIFMGMMQRVGAKMQDATGVFTLTSKRPSMLALGCAPGGFVGTALKVNPDVQVIGITLPIKDNGVECLVKNRRLSLIEADVTMLAADLGLAEADIPPDHPDAENFLARQIRPRQQFDLVTCEGGVLRTHEFASYREHREASRLKTAQLAIALARVRPGGSMVVLMHKAETRNSLCGFYTFSKFARVRLFKPDVQHQHRSSFYMIATDIQSQGEAAQRAVRQWTSEWKAATFDTDEEYREVIRGNAVDTDEVLREFGEEWVEMSREVWKIQIQGLQKKSFTK</sequence>
<keyword evidence="4" id="KW-1185">Reference proteome</keyword>
<dbReference type="InterPro" id="IPR029063">
    <property type="entry name" value="SAM-dependent_MTases_sf"/>
</dbReference>
<name>A0A423X3H4_9PEZI</name>
<organism evidence="3 4">
    <name type="scientific">Cytospora schulzeri</name>
    <dbReference type="NCBI Taxonomy" id="448051"/>
    <lineage>
        <taxon>Eukaryota</taxon>
        <taxon>Fungi</taxon>
        <taxon>Dikarya</taxon>
        <taxon>Ascomycota</taxon>
        <taxon>Pezizomycotina</taxon>
        <taxon>Sordariomycetes</taxon>
        <taxon>Sordariomycetidae</taxon>
        <taxon>Diaporthales</taxon>
        <taxon>Cytosporaceae</taxon>
        <taxon>Cytospora</taxon>
    </lineage>
</organism>
<dbReference type="Gene3D" id="3.40.50.150">
    <property type="entry name" value="Vaccinia Virus protein VP39"/>
    <property type="match status" value="1"/>
</dbReference>
<evidence type="ECO:0000313" key="4">
    <source>
        <dbReference type="Proteomes" id="UP000283895"/>
    </source>
</evidence>
<accession>A0A423X3H4</accession>
<proteinExistence type="predicted"/>
<feature type="region of interest" description="Disordered" evidence="1">
    <location>
        <begin position="75"/>
        <end position="112"/>
    </location>
</feature>
<dbReference type="OrthoDB" id="417125at2759"/>
<dbReference type="GO" id="GO:0008168">
    <property type="term" value="F:methyltransferase activity"/>
    <property type="evidence" value="ECO:0007669"/>
    <property type="project" value="InterPro"/>
</dbReference>
<feature type="domain" description="Ribosomal RNA methyltransferase FtsJ" evidence="2">
    <location>
        <begin position="180"/>
        <end position="378"/>
    </location>
</feature>
<dbReference type="STRING" id="356882.A0A423X3H4"/>
<reference evidence="3 4" key="1">
    <citation type="submission" date="2015-09" db="EMBL/GenBank/DDBJ databases">
        <title>Host preference determinants of Valsa canker pathogens revealed by comparative genomics.</title>
        <authorList>
            <person name="Yin Z."/>
            <person name="Huang L."/>
        </authorList>
    </citation>
    <scope>NUCLEOTIDE SEQUENCE [LARGE SCALE GENOMIC DNA]</scope>
    <source>
        <strain evidence="3 4">03-1</strain>
    </source>
</reference>
<dbReference type="Proteomes" id="UP000283895">
    <property type="component" value="Unassembled WGS sequence"/>
</dbReference>
<feature type="compositionally biased region" description="Basic and acidic residues" evidence="1">
    <location>
        <begin position="75"/>
        <end position="95"/>
    </location>
</feature>
<feature type="compositionally biased region" description="Basic and acidic residues" evidence="1">
    <location>
        <begin position="1"/>
        <end position="17"/>
    </location>
</feature>
<protein>
    <recommendedName>
        <fullName evidence="2">Ribosomal RNA methyltransferase FtsJ domain-containing protein</fullName>
    </recommendedName>
</protein>
<dbReference type="SUPFAM" id="SSF53335">
    <property type="entry name" value="S-adenosyl-L-methionine-dependent methyltransferases"/>
    <property type="match status" value="1"/>
</dbReference>
<dbReference type="AlphaFoldDB" id="A0A423X3H4"/>
<dbReference type="Pfam" id="PF01728">
    <property type="entry name" value="FtsJ"/>
    <property type="match status" value="1"/>
</dbReference>
<evidence type="ECO:0000313" key="3">
    <source>
        <dbReference type="EMBL" id="ROW10380.1"/>
    </source>
</evidence>
<dbReference type="InterPro" id="IPR002877">
    <property type="entry name" value="RNA_MeTrfase_FtsJ_dom"/>
</dbReference>
<evidence type="ECO:0000256" key="1">
    <source>
        <dbReference type="SAM" id="MobiDB-lite"/>
    </source>
</evidence>
<dbReference type="GO" id="GO:0032259">
    <property type="term" value="P:methylation"/>
    <property type="evidence" value="ECO:0007669"/>
    <property type="project" value="InterPro"/>
</dbReference>
<evidence type="ECO:0000259" key="2">
    <source>
        <dbReference type="Pfam" id="PF01728"/>
    </source>
</evidence>